<sequence length="306" mass="33976">MDNEIELRHLRYFVAVAEELHFGRAAARLHLAQPPLSQQIKKLEEILGYALFTRTSRAVKLTSAGEVFLERAQRTLRHVREDMEEVRSIGRGEVGYLRVGFIGSSMLTVLPAIFGRYRRAYPKVNLQLQESYTSGVVEGLLKATLDAGILRDGGPTHGLTVERLYSEPFVAVLPGKHPLAKQRALSPRALKDEPFVFYPPYSSKLAYEKPVSICEAHGFRPKVVQEAPQWLTILRLVGAGLGVSIAPACVERIAAPDVVCIPLRGAAVRSDIELAFREGEGREIVRAFAEIVRDGFAHGRKMKIPS</sequence>
<dbReference type="PANTHER" id="PTHR30346:SF28">
    <property type="entry name" value="HTH-TYPE TRANSCRIPTIONAL REGULATOR CYNR"/>
    <property type="match status" value="1"/>
</dbReference>
<dbReference type="SUPFAM" id="SSF53850">
    <property type="entry name" value="Periplasmic binding protein-like II"/>
    <property type="match status" value="1"/>
</dbReference>
<keyword evidence="7" id="KW-1185">Reference proteome</keyword>
<evidence type="ECO:0000256" key="4">
    <source>
        <dbReference type="ARBA" id="ARBA00023163"/>
    </source>
</evidence>
<evidence type="ECO:0000256" key="3">
    <source>
        <dbReference type="ARBA" id="ARBA00023125"/>
    </source>
</evidence>
<dbReference type="Pfam" id="PF03466">
    <property type="entry name" value="LysR_substrate"/>
    <property type="match status" value="1"/>
</dbReference>
<dbReference type="EMBL" id="CP000360">
    <property type="protein sequence ID" value="ABF43637.1"/>
    <property type="molecule type" value="Genomic_DNA"/>
</dbReference>
<dbReference type="CDD" id="cd08414">
    <property type="entry name" value="PBP2_LTTR_aromatics_like"/>
    <property type="match status" value="1"/>
</dbReference>
<reference evidence="6 7" key="1">
    <citation type="journal article" date="2009" name="Appl. Environ. Microbiol.">
        <title>Three genomes from the phylum Acidobacteria provide insight into the lifestyles of these microorganisms in soils.</title>
        <authorList>
            <person name="Ward N.L."/>
            <person name="Challacombe J.F."/>
            <person name="Janssen P.H."/>
            <person name="Henrissat B."/>
            <person name="Coutinho P.M."/>
            <person name="Wu M."/>
            <person name="Xie G."/>
            <person name="Haft D.H."/>
            <person name="Sait M."/>
            <person name="Badger J."/>
            <person name="Barabote R.D."/>
            <person name="Bradley B."/>
            <person name="Brettin T.S."/>
            <person name="Brinkac L.M."/>
            <person name="Bruce D."/>
            <person name="Creasy T."/>
            <person name="Daugherty S.C."/>
            <person name="Davidsen T.M."/>
            <person name="DeBoy R.T."/>
            <person name="Detter J.C."/>
            <person name="Dodson R.J."/>
            <person name="Durkin A.S."/>
            <person name="Ganapathy A."/>
            <person name="Gwinn-Giglio M."/>
            <person name="Han C.S."/>
            <person name="Khouri H."/>
            <person name="Kiss H."/>
            <person name="Kothari S.P."/>
            <person name="Madupu R."/>
            <person name="Nelson K.E."/>
            <person name="Nelson W.C."/>
            <person name="Paulsen I."/>
            <person name="Penn K."/>
            <person name="Ren Q."/>
            <person name="Rosovitz M.J."/>
            <person name="Selengut J.D."/>
            <person name="Shrivastava S."/>
            <person name="Sullivan S.A."/>
            <person name="Tapia R."/>
            <person name="Thompson L.S."/>
            <person name="Watkins K.L."/>
            <person name="Yang Q."/>
            <person name="Yu C."/>
            <person name="Zafar N."/>
            <person name="Zhou L."/>
            <person name="Kuske C.R."/>
        </authorList>
    </citation>
    <scope>NUCLEOTIDE SEQUENCE [LARGE SCALE GENOMIC DNA]</scope>
    <source>
        <strain evidence="6 7">Ellin345</strain>
    </source>
</reference>
<dbReference type="InterPro" id="IPR000847">
    <property type="entry name" value="LysR_HTH_N"/>
</dbReference>
<organism evidence="6 7">
    <name type="scientific">Koribacter versatilis (strain Ellin345)</name>
    <dbReference type="NCBI Taxonomy" id="204669"/>
    <lineage>
        <taxon>Bacteria</taxon>
        <taxon>Pseudomonadati</taxon>
        <taxon>Acidobacteriota</taxon>
        <taxon>Terriglobia</taxon>
        <taxon>Terriglobales</taxon>
        <taxon>Candidatus Korobacteraceae</taxon>
        <taxon>Candidatus Korobacter</taxon>
    </lineage>
</organism>
<dbReference type="EnsemblBacteria" id="ABF43637">
    <property type="protein sequence ID" value="ABF43637"/>
    <property type="gene ID" value="Acid345_4637"/>
</dbReference>
<dbReference type="KEGG" id="aba:Acid345_4637"/>
<evidence type="ECO:0000313" key="6">
    <source>
        <dbReference type="EMBL" id="ABF43637.1"/>
    </source>
</evidence>
<dbReference type="PANTHER" id="PTHR30346">
    <property type="entry name" value="TRANSCRIPTIONAL DUAL REGULATOR HCAR-RELATED"/>
    <property type="match status" value="1"/>
</dbReference>
<accession>Q1IHL3</accession>
<keyword evidence="2" id="KW-0805">Transcription regulation</keyword>
<gene>
    <name evidence="6" type="ordered locus">Acid345_4637</name>
</gene>
<proteinExistence type="inferred from homology"/>
<dbReference type="STRING" id="204669.Acid345_4637"/>
<keyword evidence="3" id="KW-0238">DNA-binding</keyword>
<evidence type="ECO:0000313" key="7">
    <source>
        <dbReference type="Proteomes" id="UP000002432"/>
    </source>
</evidence>
<keyword evidence="4" id="KW-0804">Transcription</keyword>
<dbReference type="AlphaFoldDB" id="Q1IHL3"/>
<evidence type="ECO:0000256" key="2">
    <source>
        <dbReference type="ARBA" id="ARBA00023015"/>
    </source>
</evidence>
<dbReference type="Pfam" id="PF00126">
    <property type="entry name" value="HTH_1"/>
    <property type="match status" value="1"/>
</dbReference>
<dbReference type="Proteomes" id="UP000002432">
    <property type="component" value="Chromosome"/>
</dbReference>
<dbReference type="InterPro" id="IPR036388">
    <property type="entry name" value="WH-like_DNA-bd_sf"/>
</dbReference>
<dbReference type="GO" id="GO:0003700">
    <property type="term" value="F:DNA-binding transcription factor activity"/>
    <property type="evidence" value="ECO:0007669"/>
    <property type="project" value="InterPro"/>
</dbReference>
<dbReference type="RefSeq" id="WP_011525434.1">
    <property type="nucleotide sequence ID" value="NC_008009.1"/>
</dbReference>
<protein>
    <submittedName>
        <fullName evidence="6">Transcriptional regulator, LysR family</fullName>
    </submittedName>
</protein>
<dbReference type="Gene3D" id="1.10.10.10">
    <property type="entry name" value="Winged helix-like DNA-binding domain superfamily/Winged helix DNA-binding domain"/>
    <property type="match status" value="1"/>
</dbReference>
<dbReference type="GO" id="GO:0003677">
    <property type="term" value="F:DNA binding"/>
    <property type="evidence" value="ECO:0007669"/>
    <property type="project" value="UniProtKB-KW"/>
</dbReference>
<evidence type="ECO:0000259" key="5">
    <source>
        <dbReference type="PROSITE" id="PS50931"/>
    </source>
</evidence>
<dbReference type="HOGENOM" id="CLU_039613_6_4_0"/>
<dbReference type="PRINTS" id="PR00039">
    <property type="entry name" value="HTHLYSR"/>
</dbReference>
<dbReference type="SUPFAM" id="SSF46785">
    <property type="entry name" value="Winged helix' DNA-binding domain"/>
    <property type="match status" value="1"/>
</dbReference>
<comment type="similarity">
    <text evidence="1">Belongs to the LysR transcriptional regulatory family.</text>
</comment>
<dbReference type="InterPro" id="IPR036390">
    <property type="entry name" value="WH_DNA-bd_sf"/>
</dbReference>
<evidence type="ECO:0000256" key="1">
    <source>
        <dbReference type="ARBA" id="ARBA00009437"/>
    </source>
</evidence>
<dbReference type="InterPro" id="IPR005119">
    <property type="entry name" value="LysR_subst-bd"/>
</dbReference>
<dbReference type="eggNOG" id="COG0583">
    <property type="taxonomic scope" value="Bacteria"/>
</dbReference>
<dbReference type="OrthoDB" id="9803735at2"/>
<dbReference type="Gene3D" id="3.40.190.10">
    <property type="entry name" value="Periplasmic binding protein-like II"/>
    <property type="match status" value="2"/>
</dbReference>
<dbReference type="GO" id="GO:0032993">
    <property type="term" value="C:protein-DNA complex"/>
    <property type="evidence" value="ECO:0007669"/>
    <property type="project" value="TreeGrafter"/>
</dbReference>
<name>Q1IHL3_KORVE</name>
<dbReference type="FunFam" id="1.10.10.10:FF:000001">
    <property type="entry name" value="LysR family transcriptional regulator"/>
    <property type="match status" value="1"/>
</dbReference>
<dbReference type="PROSITE" id="PS50931">
    <property type="entry name" value="HTH_LYSR"/>
    <property type="match status" value="1"/>
</dbReference>
<feature type="domain" description="HTH lysR-type" evidence="5">
    <location>
        <begin position="5"/>
        <end position="62"/>
    </location>
</feature>